<accession>A0A0F6B795</accession>
<dbReference type="Proteomes" id="UP000002695">
    <property type="component" value="Chromosome"/>
</dbReference>
<sequence>MNAGWFIRPTLRMIPVGRISCVSSTIRHFYRADLSA</sequence>
<gene>
    <name evidence="1" type="ordered locus">STM14_3996</name>
</gene>
<name>A0A0F6B795_SALT1</name>
<dbReference type="KEGG" id="seo:STM14_3996"/>
<dbReference type="EMBL" id="CP001363">
    <property type="protein sequence ID" value="ACY90392.1"/>
    <property type="molecule type" value="Genomic_DNA"/>
</dbReference>
<dbReference type="AlphaFoldDB" id="A0A0F6B795"/>
<evidence type="ECO:0000313" key="2">
    <source>
        <dbReference type="Proteomes" id="UP000002695"/>
    </source>
</evidence>
<reference evidence="1 2" key="1">
    <citation type="journal article" date="2010" name="J. Bacteriol.">
        <title>Short-term signatures of evolutionary change in the Salmonella enterica serovar typhimurium 14028 genome.</title>
        <authorList>
            <person name="Jarvik T."/>
            <person name="Smillie C."/>
            <person name="Groisman E.A."/>
            <person name="Ochman H."/>
        </authorList>
    </citation>
    <scope>NUCLEOTIDE SEQUENCE [LARGE SCALE GENOMIC DNA]</scope>
    <source>
        <strain evidence="2">14028s / SGSC 2262</strain>
    </source>
</reference>
<dbReference type="HOGENOM" id="CLU_3358375_0_0_6"/>
<proteinExistence type="predicted"/>
<keyword evidence="2" id="KW-1185">Reference proteome</keyword>
<evidence type="ECO:0000313" key="1">
    <source>
        <dbReference type="EMBL" id="ACY90392.1"/>
    </source>
</evidence>
<protein>
    <submittedName>
        <fullName evidence="1">Uncharacterized protein</fullName>
    </submittedName>
</protein>
<organism evidence="1 2">
    <name type="scientific">Salmonella typhimurium (strain 14028s / SGSC 2262)</name>
    <dbReference type="NCBI Taxonomy" id="588858"/>
    <lineage>
        <taxon>Bacteria</taxon>
        <taxon>Pseudomonadati</taxon>
        <taxon>Pseudomonadota</taxon>
        <taxon>Gammaproteobacteria</taxon>
        <taxon>Enterobacterales</taxon>
        <taxon>Enterobacteriaceae</taxon>
        <taxon>Salmonella</taxon>
    </lineage>
</organism>